<dbReference type="Proteomes" id="UP001321473">
    <property type="component" value="Unassembled WGS sequence"/>
</dbReference>
<evidence type="ECO:0000313" key="2">
    <source>
        <dbReference type="Proteomes" id="UP001321473"/>
    </source>
</evidence>
<comment type="caution">
    <text evidence="1">The sequence shown here is derived from an EMBL/GenBank/DDBJ whole genome shotgun (WGS) entry which is preliminary data.</text>
</comment>
<gene>
    <name evidence="1" type="ORF">V5799_005409</name>
</gene>
<protein>
    <submittedName>
        <fullName evidence="1">Uncharacterized protein</fullName>
    </submittedName>
</protein>
<keyword evidence="2" id="KW-1185">Reference proteome</keyword>
<dbReference type="EMBL" id="JARKHS020024942">
    <property type="protein sequence ID" value="KAK8767812.1"/>
    <property type="molecule type" value="Genomic_DNA"/>
</dbReference>
<reference evidence="1 2" key="1">
    <citation type="journal article" date="2023" name="Arcadia Sci">
        <title>De novo assembly of a long-read Amblyomma americanum tick genome.</title>
        <authorList>
            <person name="Chou S."/>
            <person name="Poskanzer K.E."/>
            <person name="Rollins M."/>
            <person name="Thuy-Boun P.S."/>
        </authorList>
    </citation>
    <scope>NUCLEOTIDE SEQUENCE [LARGE SCALE GENOMIC DNA]</scope>
    <source>
        <strain evidence="1">F_SG_1</strain>
        <tissue evidence="1">Salivary glands</tissue>
    </source>
</reference>
<sequence length="78" mass="8553">MGAAAAEAGDREPKQRAARLRSSRLYYRHGSQVGERTHAGTLLLEPRRPRLLISHTGLRCSSVRETWCPADLTGAPAN</sequence>
<proteinExistence type="predicted"/>
<dbReference type="AlphaFoldDB" id="A0AAQ4DZC2"/>
<organism evidence="1 2">
    <name type="scientific">Amblyomma americanum</name>
    <name type="common">Lone star tick</name>
    <dbReference type="NCBI Taxonomy" id="6943"/>
    <lineage>
        <taxon>Eukaryota</taxon>
        <taxon>Metazoa</taxon>
        <taxon>Ecdysozoa</taxon>
        <taxon>Arthropoda</taxon>
        <taxon>Chelicerata</taxon>
        <taxon>Arachnida</taxon>
        <taxon>Acari</taxon>
        <taxon>Parasitiformes</taxon>
        <taxon>Ixodida</taxon>
        <taxon>Ixodoidea</taxon>
        <taxon>Ixodidae</taxon>
        <taxon>Amblyomminae</taxon>
        <taxon>Amblyomma</taxon>
    </lineage>
</organism>
<evidence type="ECO:0000313" key="1">
    <source>
        <dbReference type="EMBL" id="KAK8767812.1"/>
    </source>
</evidence>
<name>A0AAQ4DZC2_AMBAM</name>
<accession>A0AAQ4DZC2</accession>